<feature type="transmembrane region" description="Helical" evidence="1">
    <location>
        <begin position="46"/>
        <end position="65"/>
    </location>
</feature>
<keyword evidence="4" id="KW-1185">Reference proteome</keyword>
<reference evidence="2 4" key="2">
    <citation type="journal article" date="2014" name="BMC Genomics">
        <title>An improved genome release (version Mt4.0) for the model legume Medicago truncatula.</title>
        <authorList>
            <person name="Tang H."/>
            <person name="Krishnakumar V."/>
            <person name="Bidwell S."/>
            <person name="Rosen B."/>
            <person name="Chan A."/>
            <person name="Zhou S."/>
            <person name="Gentzbittel L."/>
            <person name="Childs K.L."/>
            <person name="Yandell M."/>
            <person name="Gundlach H."/>
            <person name="Mayer K.F."/>
            <person name="Schwartz D.C."/>
            <person name="Town C.D."/>
        </authorList>
    </citation>
    <scope>GENOME REANNOTATION</scope>
    <source>
        <strain evidence="3 4">cv. Jemalong A17</strain>
    </source>
</reference>
<keyword evidence="1" id="KW-1133">Transmembrane helix</keyword>
<dbReference type="PaxDb" id="3880-AES73685"/>
<dbReference type="Proteomes" id="UP000002051">
    <property type="component" value="Chromosome 3"/>
</dbReference>
<dbReference type="EnsemblPlants" id="AES73685">
    <property type="protein sequence ID" value="AES73685"/>
    <property type="gene ID" value="MTR_3g107670"/>
</dbReference>
<evidence type="ECO:0000313" key="2">
    <source>
        <dbReference type="EMBL" id="AES73685.1"/>
    </source>
</evidence>
<gene>
    <name evidence="2" type="ordered locus">MTR_3g107670</name>
</gene>
<reference evidence="3" key="3">
    <citation type="submission" date="2015-04" db="UniProtKB">
        <authorList>
            <consortium name="EnsemblPlants"/>
        </authorList>
    </citation>
    <scope>IDENTIFICATION</scope>
    <source>
        <strain evidence="3">cv. Jemalong A17</strain>
    </source>
</reference>
<sequence>MKAPPLNVHIVLAKMEANGVEPLIMVQECMSCLCSALLADNLRVTFLRDFFFFLLSFYCVAKKFIDINKNRM</sequence>
<dbReference type="EMBL" id="CM001219">
    <property type="protein sequence ID" value="AES73685.1"/>
    <property type="molecule type" value="Genomic_DNA"/>
</dbReference>
<proteinExistence type="predicted"/>
<reference evidence="2 4" key="1">
    <citation type="journal article" date="2011" name="Nature">
        <title>The Medicago genome provides insight into the evolution of rhizobial symbioses.</title>
        <authorList>
            <person name="Young N.D."/>
            <person name="Debelle F."/>
            <person name="Oldroyd G.E."/>
            <person name="Geurts R."/>
            <person name="Cannon S.B."/>
            <person name="Udvardi M.K."/>
            <person name="Benedito V.A."/>
            <person name="Mayer K.F."/>
            <person name="Gouzy J."/>
            <person name="Schoof H."/>
            <person name="Van de Peer Y."/>
            <person name="Proost S."/>
            <person name="Cook D.R."/>
            <person name="Meyers B.C."/>
            <person name="Spannagl M."/>
            <person name="Cheung F."/>
            <person name="De Mita S."/>
            <person name="Krishnakumar V."/>
            <person name="Gundlach H."/>
            <person name="Zhou S."/>
            <person name="Mudge J."/>
            <person name="Bharti A.K."/>
            <person name="Murray J.D."/>
            <person name="Naoumkina M.A."/>
            <person name="Rosen B."/>
            <person name="Silverstein K.A."/>
            <person name="Tang H."/>
            <person name="Rombauts S."/>
            <person name="Zhao P.X."/>
            <person name="Zhou P."/>
            <person name="Barbe V."/>
            <person name="Bardou P."/>
            <person name="Bechner M."/>
            <person name="Bellec A."/>
            <person name="Berger A."/>
            <person name="Berges H."/>
            <person name="Bidwell S."/>
            <person name="Bisseling T."/>
            <person name="Choisne N."/>
            <person name="Couloux A."/>
            <person name="Denny R."/>
            <person name="Deshpande S."/>
            <person name="Dai X."/>
            <person name="Doyle J.J."/>
            <person name="Dudez A.M."/>
            <person name="Farmer A.D."/>
            <person name="Fouteau S."/>
            <person name="Franken C."/>
            <person name="Gibelin C."/>
            <person name="Gish J."/>
            <person name="Goldstein S."/>
            <person name="Gonzalez A.J."/>
            <person name="Green P.J."/>
            <person name="Hallab A."/>
            <person name="Hartog M."/>
            <person name="Hua A."/>
            <person name="Humphray S.J."/>
            <person name="Jeong D.H."/>
            <person name="Jing Y."/>
            <person name="Jocker A."/>
            <person name="Kenton S.M."/>
            <person name="Kim D.J."/>
            <person name="Klee K."/>
            <person name="Lai H."/>
            <person name="Lang C."/>
            <person name="Lin S."/>
            <person name="Macmil S.L."/>
            <person name="Magdelenat G."/>
            <person name="Matthews L."/>
            <person name="McCorrison J."/>
            <person name="Monaghan E.L."/>
            <person name="Mun J.H."/>
            <person name="Najar F.Z."/>
            <person name="Nicholson C."/>
            <person name="Noirot C."/>
            <person name="O'Bleness M."/>
            <person name="Paule C.R."/>
            <person name="Poulain J."/>
            <person name="Prion F."/>
            <person name="Qin B."/>
            <person name="Qu C."/>
            <person name="Retzel E.F."/>
            <person name="Riddle C."/>
            <person name="Sallet E."/>
            <person name="Samain S."/>
            <person name="Samson N."/>
            <person name="Sanders I."/>
            <person name="Saurat O."/>
            <person name="Scarpelli C."/>
            <person name="Schiex T."/>
            <person name="Segurens B."/>
            <person name="Severin A.J."/>
            <person name="Sherrier D.J."/>
            <person name="Shi R."/>
            <person name="Sims S."/>
            <person name="Singer S.R."/>
            <person name="Sinharoy S."/>
            <person name="Sterck L."/>
            <person name="Viollet A."/>
            <person name="Wang B.B."/>
            <person name="Wang K."/>
            <person name="Wang M."/>
            <person name="Wang X."/>
            <person name="Warfsmann J."/>
            <person name="Weissenbach J."/>
            <person name="White D.D."/>
            <person name="White J.D."/>
            <person name="Wiley G.B."/>
            <person name="Wincker P."/>
            <person name="Xing Y."/>
            <person name="Yang L."/>
            <person name="Yao Z."/>
            <person name="Ying F."/>
            <person name="Zhai J."/>
            <person name="Zhou L."/>
            <person name="Zuber A."/>
            <person name="Denarie J."/>
            <person name="Dixon R.A."/>
            <person name="May G.D."/>
            <person name="Schwartz D.C."/>
            <person name="Rogers J."/>
            <person name="Quetier F."/>
            <person name="Town C.D."/>
            <person name="Roe B.A."/>
        </authorList>
    </citation>
    <scope>NUCLEOTIDE SEQUENCE [LARGE SCALE GENOMIC DNA]</scope>
    <source>
        <strain evidence="2">A17</strain>
        <strain evidence="3 4">cv. Jemalong A17</strain>
    </source>
</reference>
<dbReference type="HOGENOM" id="CLU_2725976_0_0_1"/>
<keyword evidence="1" id="KW-0472">Membrane</keyword>
<keyword evidence="1 2" id="KW-0812">Transmembrane</keyword>
<evidence type="ECO:0000256" key="1">
    <source>
        <dbReference type="SAM" id="Phobius"/>
    </source>
</evidence>
<evidence type="ECO:0000313" key="4">
    <source>
        <dbReference type="Proteomes" id="UP000002051"/>
    </source>
</evidence>
<protein>
    <submittedName>
        <fullName evidence="2">Transmembrane protein, putative</fullName>
    </submittedName>
</protein>
<evidence type="ECO:0000313" key="3">
    <source>
        <dbReference type="EnsemblPlants" id="AES73685"/>
    </source>
</evidence>
<dbReference type="AlphaFoldDB" id="G7JB57"/>
<name>G7JB57_MEDTR</name>
<accession>G7JB57</accession>
<organism evidence="2 4">
    <name type="scientific">Medicago truncatula</name>
    <name type="common">Barrel medic</name>
    <name type="synonym">Medicago tribuloides</name>
    <dbReference type="NCBI Taxonomy" id="3880"/>
    <lineage>
        <taxon>Eukaryota</taxon>
        <taxon>Viridiplantae</taxon>
        <taxon>Streptophyta</taxon>
        <taxon>Embryophyta</taxon>
        <taxon>Tracheophyta</taxon>
        <taxon>Spermatophyta</taxon>
        <taxon>Magnoliopsida</taxon>
        <taxon>eudicotyledons</taxon>
        <taxon>Gunneridae</taxon>
        <taxon>Pentapetalae</taxon>
        <taxon>rosids</taxon>
        <taxon>fabids</taxon>
        <taxon>Fabales</taxon>
        <taxon>Fabaceae</taxon>
        <taxon>Papilionoideae</taxon>
        <taxon>50 kb inversion clade</taxon>
        <taxon>NPAAA clade</taxon>
        <taxon>Hologalegina</taxon>
        <taxon>IRL clade</taxon>
        <taxon>Trifolieae</taxon>
        <taxon>Medicago</taxon>
    </lineage>
</organism>